<dbReference type="Proteomes" id="UP001143304">
    <property type="component" value="Unassembled WGS sequence"/>
</dbReference>
<organism evidence="2 3">
    <name type="scientific">Candidatus Marimicrobium litorale</name>
    <dbReference type="NCBI Taxonomy" id="2518991"/>
    <lineage>
        <taxon>Bacteria</taxon>
        <taxon>Pseudomonadati</taxon>
        <taxon>Pseudomonadota</taxon>
        <taxon>Gammaproteobacteria</taxon>
        <taxon>Cellvibrionales</taxon>
        <taxon>Halieaceae</taxon>
        <taxon>Marimicrobium</taxon>
    </lineage>
</organism>
<reference evidence="2" key="1">
    <citation type="submission" date="2019-02" db="EMBL/GenBank/DDBJ databases">
        <authorList>
            <person name="Li S.-H."/>
        </authorList>
    </citation>
    <scope>NUCLEOTIDE SEQUENCE</scope>
    <source>
        <strain evidence="2">IMCC11814</strain>
    </source>
</reference>
<dbReference type="SUPFAM" id="SSF52540">
    <property type="entry name" value="P-loop containing nucleoside triphosphate hydrolases"/>
    <property type="match status" value="1"/>
</dbReference>
<protein>
    <submittedName>
        <fullName evidence="2">Sulfotransferase</fullName>
    </submittedName>
</protein>
<evidence type="ECO:0000313" key="3">
    <source>
        <dbReference type="Proteomes" id="UP001143304"/>
    </source>
</evidence>
<evidence type="ECO:0000313" key="2">
    <source>
        <dbReference type="EMBL" id="MCX2978817.1"/>
    </source>
</evidence>
<keyword evidence="1" id="KW-0808">Transferase</keyword>
<dbReference type="RefSeq" id="WP_279250507.1">
    <property type="nucleotide sequence ID" value="NZ_SHNO01000001.1"/>
</dbReference>
<accession>A0ABT3T982</accession>
<gene>
    <name evidence="2" type="ORF">EYC82_15730</name>
</gene>
<proteinExistence type="predicted"/>
<dbReference type="InterPro" id="IPR037359">
    <property type="entry name" value="NST/OST"/>
</dbReference>
<dbReference type="PANTHER" id="PTHR10605:SF56">
    <property type="entry name" value="BIFUNCTIONAL HEPARAN SULFATE N-DEACETYLASE_N-SULFOTRANSFERASE"/>
    <property type="match status" value="1"/>
</dbReference>
<name>A0ABT3T982_9GAMM</name>
<keyword evidence="3" id="KW-1185">Reference proteome</keyword>
<sequence length="303" mass="35059">MRTEKRPNLFLVGAQKAGTSALAGWLSQHPEVCMAFPKEPGFLAFGEKGYWFPDGYGRTAPANDYVVRSHQAYLDLFADATDKQHIRADASTWYLPTPGMAERLHAYSPDARIIVIFRNPVERAYSAWCHARAADIEPCETLAEALKIESARGEVEFLLRYHRMGMYAEALQNYQAEFTSDRVHVLFYDDMREDPHSFWQSVCVFLNIDAQHEPPFEHRYNRSGNPRSQLLQGLMRSHRLKNFARSILPYRFALKIRGHVDRANLKQFPPLDEKTRQYLLDYYRADIGALELQTGRNLAAWRK</sequence>
<dbReference type="InterPro" id="IPR027417">
    <property type="entry name" value="P-loop_NTPase"/>
</dbReference>
<evidence type="ECO:0000256" key="1">
    <source>
        <dbReference type="ARBA" id="ARBA00022679"/>
    </source>
</evidence>
<dbReference type="Gene3D" id="3.40.50.300">
    <property type="entry name" value="P-loop containing nucleotide triphosphate hydrolases"/>
    <property type="match status" value="1"/>
</dbReference>
<comment type="caution">
    <text evidence="2">The sequence shown here is derived from an EMBL/GenBank/DDBJ whole genome shotgun (WGS) entry which is preliminary data.</text>
</comment>
<dbReference type="EMBL" id="SHNO01000001">
    <property type="protein sequence ID" value="MCX2978817.1"/>
    <property type="molecule type" value="Genomic_DNA"/>
</dbReference>
<dbReference type="Pfam" id="PF13469">
    <property type="entry name" value="Sulfotransfer_3"/>
    <property type="match status" value="1"/>
</dbReference>
<dbReference type="PANTHER" id="PTHR10605">
    <property type="entry name" value="HEPARAN SULFATE SULFOTRANSFERASE"/>
    <property type="match status" value="1"/>
</dbReference>